<keyword evidence="1" id="KW-0472">Membrane</keyword>
<reference evidence="2" key="1">
    <citation type="submission" date="2022-12" db="EMBL/GenBank/DDBJ databases">
        <authorList>
            <person name="Alioto T."/>
            <person name="Alioto T."/>
            <person name="Gomez Garrido J."/>
        </authorList>
    </citation>
    <scope>NUCLEOTIDE SEQUENCE</scope>
</reference>
<feature type="transmembrane region" description="Helical" evidence="1">
    <location>
        <begin position="12"/>
        <end position="35"/>
    </location>
</feature>
<evidence type="ECO:0000313" key="2">
    <source>
        <dbReference type="EMBL" id="CAI5774003.1"/>
    </source>
</evidence>
<keyword evidence="3" id="KW-1185">Reference proteome</keyword>
<keyword evidence="1" id="KW-1133">Transmembrane helix</keyword>
<protein>
    <submittedName>
        <fullName evidence="2">Uncharacterized protein</fullName>
    </submittedName>
</protein>
<name>A0AA35KBT4_9SAUR</name>
<proteinExistence type="predicted"/>
<keyword evidence="1" id="KW-0812">Transmembrane</keyword>
<organism evidence="2 3">
    <name type="scientific">Podarcis lilfordi</name>
    <name type="common">Lilford's wall lizard</name>
    <dbReference type="NCBI Taxonomy" id="74358"/>
    <lineage>
        <taxon>Eukaryota</taxon>
        <taxon>Metazoa</taxon>
        <taxon>Chordata</taxon>
        <taxon>Craniata</taxon>
        <taxon>Vertebrata</taxon>
        <taxon>Euteleostomi</taxon>
        <taxon>Lepidosauria</taxon>
        <taxon>Squamata</taxon>
        <taxon>Bifurcata</taxon>
        <taxon>Unidentata</taxon>
        <taxon>Episquamata</taxon>
        <taxon>Laterata</taxon>
        <taxon>Lacertibaenia</taxon>
        <taxon>Lacertidae</taxon>
        <taxon>Podarcis</taxon>
    </lineage>
</organism>
<evidence type="ECO:0000313" key="3">
    <source>
        <dbReference type="Proteomes" id="UP001178461"/>
    </source>
</evidence>
<dbReference type="AlphaFoldDB" id="A0AA35KBT4"/>
<dbReference type="EMBL" id="OX395130">
    <property type="protein sequence ID" value="CAI5774003.1"/>
    <property type="molecule type" value="Genomic_DNA"/>
</dbReference>
<sequence>MAQQSGDPRKCFLLPCACSILGIAAFPALLLAPGLPFSSAGGSRRMARFARQMTGQMLRGGEREKRIKAPRGIFTTVTGAGNGPAAWALGSSSTQQARRVERRQQRQYAGDSALRRHSRKSNRRWLRSAQKIAKASSHFLAGESLYHCSVLWLCRL</sequence>
<accession>A0AA35KBT4</accession>
<gene>
    <name evidence="2" type="ORF">PODLI_1B020107</name>
</gene>
<dbReference type="Proteomes" id="UP001178461">
    <property type="component" value="Chromosome 5"/>
</dbReference>
<evidence type="ECO:0000256" key="1">
    <source>
        <dbReference type="SAM" id="Phobius"/>
    </source>
</evidence>